<dbReference type="InterPro" id="IPR041527">
    <property type="entry name" value="YhcG_N"/>
</dbReference>
<name>A0A2T2Y8T3_9BACT</name>
<dbReference type="EMBL" id="PYFT01000002">
    <property type="protein sequence ID" value="PSR51906.1"/>
    <property type="molecule type" value="Genomic_DNA"/>
</dbReference>
<dbReference type="Proteomes" id="UP000240357">
    <property type="component" value="Unassembled WGS sequence"/>
</dbReference>
<dbReference type="InterPro" id="IPR053148">
    <property type="entry name" value="PD-DEXK-like_domain"/>
</dbReference>
<dbReference type="Gene3D" id="3.40.1350.10">
    <property type="match status" value="1"/>
</dbReference>
<accession>A0A2T2Y8T3</accession>
<feature type="domain" description="YhcG N-terminal" evidence="2">
    <location>
        <begin position="12"/>
        <end position="165"/>
    </location>
</feature>
<dbReference type="PANTHER" id="PTHR30547">
    <property type="entry name" value="UNCHARACTERIZED PROTEIN YHCG-RELATED"/>
    <property type="match status" value="1"/>
</dbReference>
<gene>
    <name evidence="3" type="ORF">AHMF7605_28775</name>
</gene>
<dbReference type="PANTHER" id="PTHR30547:SF0">
    <property type="entry name" value="BLR8175 PROTEIN"/>
    <property type="match status" value="1"/>
</dbReference>
<dbReference type="GO" id="GO:0003676">
    <property type="term" value="F:nucleic acid binding"/>
    <property type="evidence" value="ECO:0007669"/>
    <property type="project" value="InterPro"/>
</dbReference>
<evidence type="ECO:0000259" key="1">
    <source>
        <dbReference type="Pfam" id="PF06250"/>
    </source>
</evidence>
<dbReference type="AlphaFoldDB" id="A0A2T2Y8T3"/>
<evidence type="ECO:0000313" key="4">
    <source>
        <dbReference type="Proteomes" id="UP000240357"/>
    </source>
</evidence>
<feature type="domain" description="YhcG PDDEXK nuclease" evidence="1">
    <location>
        <begin position="187"/>
        <end position="340"/>
    </location>
</feature>
<comment type="caution">
    <text evidence="3">The sequence shown here is derived from an EMBL/GenBank/DDBJ whole genome shotgun (WGS) entry which is preliminary data.</text>
</comment>
<reference evidence="3 4" key="1">
    <citation type="submission" date="2018-03" db="EMBL/GenBank/DDBJ databases">
        <title>Adhaeribacter sp. HMF7605 Genome sequencing and assembly.</title>
        <authorList>
            <person name="Kang H."/>
            <person name="Kang J."/>
            <person name="Cha I."/>
            <person name="Kim H."/>
            <person name="Joh K."/>
        </authorList>
    </citation>
    <scope>NUCLEOTIDE SEQUENCE [LARGE SCALE GENOMIC DNA]</scope>
    <source>
        <strain evidence="3 4">HMF7605</strain>
    </source>
</reference>
<sequence>MDFTFYTSLLEDVKSRIRIAQTKATLAANAEMIFLYWDIGQLIFQRQQEQGWSAAVIPKLSKDLKNELPELKGFSERNLGRMLAFYREYPPENLTLTNLPQPVANLKANRIGLGIVAQIPWGHNLLLIEKVKEKSTRLWYAQQTIHNGWSRDVLSLMIKSNLHLRQGDTTNNFAEQLPKPQSDLARQSLKDPYIFDFLTLTQPFTERELEVELTRHIEKFLLELGTGFAFVGRQYHLVVSNHDYYLDLLFYHLQMRCFVVIELKKGEFKPEYAGKMNFYCSAVDDLLRYTTDGPTIGLILCQTKDKVMAEYALRDVQKPIGISEFELTRALPDNLKSSLPAIEDIENELTLNI</sequence>
<dbReference type="InterPro" id="IPR011856">
    <property type="entry name" value="tRNA_endonuc-like_dom_sf"/>
</dbReference>
<dbReference type="RefSeq" id="WP_106933728.1">
    <property type="nucleotide sequence ID" value="NZ_PYFT01000002.1"/>
</dbReference>
<evidence type="ECO:0000313" key="3">
    <source>
        <dbReference type="EMBL" id="PSR51906.1"/>
    </source>
</evidence>
<protein>
    <submittedName>
        <fullName evidence="3">DUF1016 domain-containing protein</fullName>
    </submittedName>
</protein>
<proteinExistence type="predicted"/>
<dbReference type="OrthoDB" id="9801263at2"/>
<keyword evidence="4" id="KW-1185">Reference proteome</keyword>
<dbReference type="Pfam" id="PF17761">
    <property type="entry name" value="DUF1016_N"/>
    <property type="match status" value="1"/>
</dbReference>
<dbReference type="InterPro" id="IPR009362">
    <property type="entry name" value="YhcG_C"/>
</dbReference>
<evidence type="ECO:0000259" key="2">
    <source>
        <dbReference type="Pfam" id="PF17761"/>
    </source>
</evidence>
<organism evidence="3 4">
    <name type="scientific">Adhaeribacter arboris</name>
    <dbReference type="NCBI Taxonomy" id="2072846"/>
    <lineage>
        <taxon>Bacteria</taxon>
        <taxon>Pseudomonadati</taxon>
        <taxon>Bacteroidota</taxon>
        <taxon>Cytophagia</taxon>
        <taxon>Cytophagales</taxon>
        <taxon>Hymenobacteraceae</taxon>
        <taxon>Adhaeribacter</taxon>
    </lineage>
</organism>
<dbReference type="Pfam" id="PF06250">
    <property type="entry name" value="YhcG_C"/>
    <property type="match status" value="1"/>
</dbReference>